<sequence>MPDEHSLQDAQSRFIVVGGTQVHYKREGKGPVIVLLHGSGSSLQSFDKLVLALRQNFEVVRLDLPGCGLSGAMPGNDYRIDAYVRFLNNFVQRLVLSRFQLGGNSLGGNIAWSFALDHRDKVQRLILMNATGYPEKSLPAAFHLARNPIGRFLLRRFLSRRSTAKNLRKLVGARTVLDEAVIDRTYQMMSIPANREAFIHFANTDQRDRSGEIRNIRAPTLVLRGEQVDGQYFARDITGSQEIVLAGVGRLLPEEAPDEIAASIKNILGAI</sequence>
<dbReference type="PANTHER" id="PTHR46438">
    <property type="entry name" value="ALPHA/BETA-HYDROLASES SUPERFAMILY PROTEIN"/>
    <property type="match status" value="1"/>
</dbReference>
<evidence type="ECO:0000313" key="3">
    <source>
        <dbReference type="Proteomes" id="UP000539985"/>
    </source>
</evidence>
<dbReference type="PANTHER" id="PTHR46438:SF11">
    <property type="entry name" value="LIPASE-RELATED"/>
    <property type="match status" value="1"/>
</dbReference>
<organism evidence="2 3">
    <name type="scientific">Pseudomonas gingeri</name>
    <dbReference type="NCBI Taxonomy" id="117681"/>
    <lineage>
        <taxon>Bacteria</taxon>
        <taxon>Pseudomonadati</taxon>
        <taxon>Pseudomonadota</taxon>
        <taxon>Gammaproteobacteria</taxon>
        <taxon>Pseudomonadales</taxon>
        <taxon>Pseudomonadaceae</taxon>
        <taxon>Pseudomonas</taxon>
    </lineage>
</organism>
<name>A0A7Y7XBS7_9PSED</name>
<evidence type="ECO:0000259" key="1">
    <source>
        <dbReference type="Pfam" id="PF00561"/>
    </source>
</evidence>
<accession>A0A7Y7XBS7</accession>
<dbReference type="Gene3D" id="3.40.50.1820">
    <property type="entry name" value="alpha/beta hydrolase"/>
    <property type="match status" value="1"/>
</dbReference>
<dbReference type="AlphaFoldDB" id="A0A7Y7XBS7"/>
<dbReference type="Proteomes" id="UP000539985">
    <property type="component" value="Unassembled WGS sequence"/>
</dbReference>
<dbReference type="EMBL" id="JACAQB010000006">
    <property type="protein sequence ID" value="NWB96998.1"/>
    <property type="molecule type" value="Genomic_DNA"/>
</dbReference>
<protein>
    <submittedName>
        <fullName evidence="2">Alpha/beta hydrolase</fullName>
    </submittedName>
</protein>
<dbReference type="InterPro" id="IPR000073">
    <property type="entry name" value="AB_hydrolase_1"/>
</dbReference>
<feature type="domain" description="AB hydrolase-1" evidence="1">
    <location>
        <begin position="31"/>
        <end position="227"/>
    </location>
</feature>
<reference evidence="2 3" key="1">
    <citation type="submission" date="2020-04" db="EMBL/GenBank/DDBJ databases">
        <title>Molecular characterization of pseudomonads from Agaricus bisporus reveal novel blotch 2 pathogens in Western Europe.</title>
        <authorList>
            <person name="Taparia T."/>
            <person name="Krijger M."/>
            <person name="Haynes E."/>
            <person name="Elpinstone J.G."/>
            <person name="Noble R."/>
            <person name="Van Der Wolf J."/>
        </authorList>
    </citation>
    <scope>NUCLEOTIDE SEQUENCE [LARGE SCALE GENOMIC DNA]</scope>
    <source>
        <strain evidence="2 3">H7001</strain>
    </source>
</reference>
<dbReference type="Pfam" id="PF00561">
    <property type="entry name" value="Abhydrolase_1"/>
    <property type="match status" value="1"/>
</dbReference>
<gene>
    <name evidence="2" type="ORF">HX882_13945</name>
</gene>
<dbReference type="GO" id="GO:0016787">
    <property type="term" value="F:hydrolase activity"/>
    <property type="evidence" value="ECO:0007669"/>
    <property type="project" value="UniProtKB-KW"/>
</dbReference>
<dbReference type="RefSeq" id="WP_177102474.1">
    <property type="nucleotide sequence ID" value="NZ_JACAQB010000006.1"/>
</dbReference>
<dbReference type="InterPro" id="IPR029058">
    <property type="entry name" value="AB_hydrolase_fold"/>
</dbReference>
<keyword evidence="2" id="KW-0378">Hydrolase</keyword>
<dbReference type="SUPFAM" id="SSF53474">
    <property type="entry name" value="alpha/beta-Hydrolases"/>
    <property type="match status" value="1"/>
</dbReference>
<comment type="caution">
    <text evidence="2">The sequence shown here is derived from an EMBL/GenBank/DDBJ whole genome shotgun (WGS) entry which is preliminary data.</text>
</comment>
<proteinExistence type="predicted"/>
<evidence type="ECO:0000313" key="2">
    <source>
        <dbReference type="EMBL" id="NWB96998.1"/>
    </source>
</evidence>
<dbReference type="PRINTS" id="PR00111">
    <property type="entry name" value="ABHYDROLASE"/>
</dbReference>